<dbReference type="Proteomes" id="UP000322000">
    <property type="component" value="Chromosome 8"/>
</dbReference>
<proteinExistence type="predicted"/>
<name>A0A7E5VUZ8_TRINI</name>
<evidence type="ECO:0000256" key="1">
    <source>
        <dbReference type="SAM" id="SignalP"/>
    </source>
</evidence>
<feature type="chain" id="PRO_5028907891" evidence="1">
    <location>
        <begin position="21"/>
        <end position="80"/>
    </location>
</feature>
<keyword evidence="1" id="KW-0732">Signal</keyword>
<reference evidence="3" key="1">
    <citation type="submission" date="2025-08" db="UniProtKB">
        <authorList>
            <consortium name="RefSeq"/>
        </authorList>
    </citation>
    <scope>IDENTIFICATION</scope>
</reference>
<evidence type="ECO:0000313" key="3">
    <source>
        <dbReference type="RefSeq" id="XP_026732159.1"/>
    </source>
</evidence>
<dbReference type="AlphaFoldDB" id="A0A7E5VUZ8"/>
<sequence>MARLVTLFVLVLAIVSSVFALSGQKHYSGSAHASDGSIGVGSVSGGEFGAGAFSIGHGGSSSGYGTGGQGGSHGSNHYGR</sequence>
<accession>A0A7E5VUZ8</accession>
<organism evidence="2 3">
    <name type="scientific">Trichoplusia ni</name>
    <name type="common">Cabbage looper</name>
    <dbReference type="NCBI Taxonomy" id="7111"/>
    <lineage>
        <taxon>Eukaryota</taxon>
        <taxon>Metazoa</taxon>
        <taxon>Ecdysozoa</taxon>
        <taxon>Arthropoda</taxon>
        <taxon>Hexapoda</taxon>
        <taxon>Insecta</taxon>
        <taxon>Pterygota</taxon>
        <taxon>Neoptera</taxon>
        <taxon>Endopterygota</taxon>
        <taxon>Lepidoptera</taxon>
        <taxon>Glossata</taxon>
        <taxon>Ditrysia</taxon>
        <taxon>Noctuoidea</taxon>
        <taxon>Noctuidae</taxon>
        <taxon>Plusiinae</taxon>
        <taxon>Trichoplusia</taxon>
    </lineage>
</organism>
<dbReference type="OrthoDB" id="7490086at2759"/>
<dbReference type="RefSeq" id="XP_026732159.1">
    <property type="nucleotide sequence ID" value="XM_026876358.1"/>
</dbReference>
<gene>
    <name evidence="3" type="primary">LOC113496956</name>
</gene>
<protein>
    <submittedName>
        <fullName evidence="3">Glycine-rich protein 2-like</fullName>
    </submittedName>
</protein>
<dbReference type="KEGG" id="tnl:113496956"/>
<dbReference type="InParanoid" id="A0A7E5VUZ8"/>
<evidence type="ECO:0000313" key="2">
    <source>
        <dbReference type="Proteomes" id="UP000322000"/>
    </source>
</evidence>
<dbReference type="GeneID" id="113496956"/>
<keyword evidence="2" id="KW-1185">Reference proteome</keyword>
<feature type="signal peptide" evidence="1">
    <location>
        <begin position="1"/>
        <end position="20"/>
    </location>
</feature>